<feature type="region of interest" description="Disordered" evidence="7">
    <location>
        <begin position="105"/>
        <end position="148"/>
    </location>
</feature>
<reference evidence="10 11" key="1">
    <citation type="journal article" date="2011" name="Proc. Natl. Acad. Sci. U.S.A.">
        <title>Evolutionary erosion of yeast sex chromosomes by mating-type switching accidents.</title>
        <authorList>
            <person name="Gordon J.L."/>
            <person name="Armisen D."/>
            <person name="Proux-Wera E."/>
            <person name="Oheigeartaigh S.S."/>
            <person name="Byrne K.P."/>
            <person name="Wolfe K.H."/>
        </authorList>
    </citation>
    <scope>NUCLEOTIDE SEQUENCE [LARGE SCALE GENOMIC DNA]</scope>
    <source>
        <strain evidence="11">ATCC 34711 / CBS 6284 / DSM 70876 / NBRC 10599 / NRRL Y-10934 / UCD 77-7</strain>
    </source>
</reference>
<dbReference type="RefSeq" id="XP_004180332.1">
    <property type="nucleotide sequence ID" value="XM_004180284.1"/>
</dbReference>
<dbReference type="EMBL" id="HE806319">
    <property type="protein sequence ID" value="CCH60813.1"/>
    <property type="molecule type" value="Genomic_DNA"/>
</dbReference>
<feature type="compositionally biased region" description="Acidic residues" evidence="7">
    <location>
        <begin position="133"/>
        <end position="144"/>
    </location>
</feature>
<dbReference type="InterPro" id="IPR016903">
    <property type="entry name" value="Nucleolar_cplx-assoc_3"/>
</dbReference>
<dbReference type="PANTHER" id="PTHR14428">
    <property type="entry name" value="NUCLEOLAR COMPLEX PROTEIN 3"/>
    <property type="match status" value="1"/>
</dbReference>
<feature type="compositionally biased region" description="Acidic residues" evidence="7">
    <location>
        <begin position="113"/>
        <end position="122"/>
    </location>
</feature>
<dbReference type="Pfam" id="PF07540">
    <property type="entry name" value="NOC3p"/>
    <property type="match status" value="1"/>
</dbReference>
<evidence type="ECO:0000256" key="7">
    <source>
        <dbReference type="SAM" id="MobiDB-lite"/>
    </source>
</evidence>
<keyword evidence="5" id="KW-0690">Ribosome biogenesis</keyword>
<dbReference type="GO" id="GO:0005656">
    <property type="term" value="C:nuclear pre-replicative complex"/>
    <property type="evidence" value="ECO:0007669"/>
    <property type="project" value="EnsemblFungi"/>
</dbReference>
<evidence type="ECO:0000256" key="1">
    <source>
        <dbReference type="ARBA" id="ARBA00004604"/>
    </source>
</evidence>
<name>I2H361_HENB6</name>
<keyword evidence="3 6" id="KW-0175">Coiled coil</keyword>
<keyword evidence="4" id="KW-0539">Nucleus</keyword>
<dbReference type="GO" id="GO:0030691">
    <property type="term" value="C:Noc2p-Noc3p complex"/>
    <property type="evidence" value="ECO:0007669"/>
    <property type="project" value="EnsemblFungi"/>
</dbReference>
<evidence type="ECO:0000313" key="10">
    <source>
        <dbReference type="EMBL" id="CCH60813.1"/>
    </source>
</evidence>
<dbReference type="GO" id="GO:0006364">
    <property type="term" value="P:rRNA processing"/>
    <property type="evidence" value="ECO:0007669"/>
    <property type="project" value="EnsemblFungi"/>
</dbReference>
<dbReference type="Pfam" id="PF03914">
    <property type="entry name" value="CBF"/>
    <property type="match status" value="1"/>
</dbReference>
<evidence type="ECO:0000256" key="5">
    <source>
        <dbReference type="PIRNR" id="PIRNR028977"/>
    </source>
</evidence>
<gene>
    <name evidence="10" type="primary">TBLA0D03130</name>
    <name evidence="10" type="ORF">TBLA_0D03130</name>
</gene>
<feature type="coiled-coil region" evidence="6">
    <location>
        <begin position="381"/>
        <end position="422"/>
    </location>
</feature>
<dbReference type="eggNOG" id="KOG2153">
    <property type="taxonomic scope" value="Eukaryota"/>
</dbReference>
<dbReference type="OMA" id="FGNMANF"/>
<evidence type="ECO:0000259" key="8">
    <source>
        <dbReference type="Pfam" id="PF03914"/>
    </source>
</evidence>
<comment type="subcellular location">
    <subcellularLocation>
        <location evidence="1 5">Nucleus</location>
        <location evidence="1 5">Nucleolus</location>
    </subcellularLocation>
</comment>
<feature type="region of interest" description="Disordered" evidence="7">
    <location>
        <begin position="44"/>
        <end position="85"/>
    </location>
</feature>
<evidence type="ECO:0000256" key="3">
    <source>
        <dbReference type="ARBA" id="ARBA00023054"/>
    </source>
</evidence>
<dbReference type="GO" id="GO:0006270">
    <property type="term" value="P:DNA replication initiation"/>
    <property type="evidence" value="ECO:0007669"/>
    <property type="project" value="EnsemblFungi"/>
</dbReference>
<accession>I2H361</accession>
<feature type="compositionally biased region" description="Basic and acidic residues" evidence="7">
    <location>
        <begin position="57"/>
        <end position="80"/>
    </location>
</feature>
<dbReference type="InterPro" id="IPR011501">
    <property type="entry name" value="Noc3_N"/>
</dbReference>
<dbReference type="KEGG" id="tbl:TBLA_0D03130"/>
<dbReference type="HOGENOM" id="CLU_012441_3_1_1"/>
<dbReference type="Proteomes" id="UP000002866">
    <property type="component" value="Chromosome 4"/>
</dbReference>
<dbReference type="STRING" id="1071380.I2H361"/>
<dbReference type="GO" id="GO:0042273">
    <property type="term" value="P:ribosomal large subunit biogenesis"/>
    <property type="evidence" value="ECO:0007669"/>
    <property type="project" value="EnsemblFungi"/>
</dbReference>
<evidence type="ECO:0000313" key="11">
    <source>
        <dbReference type="Proteomes" id="UP000002866"/>
    </source>
</evidence>
<comment type="function">
    <text evidence="5">Required for synthesis of 60S ribosomal subunits and the transport of pre-ribosomes from the nucleoplasm to the cytoplasm.</text>
</comment>
<dbReference type="GeneID" id="14495849"/>
<keyword evidence="11" id="KW-1185">Reference proteome</keyword>
<dbReference type="AlphaFoldDB" id="I2H361"/>
<dbReference type="GO" id="GO:0006267">
    <property type="term" value="P:pre-replicative complex assembly involved in nuclear cell cycle DNA replication"/>
    <property type="evidence" value="ECO:0007669"/>
    <property type="project" value="EnsemblFungi"/>
</dbReference>
<organism evidence="10 11">
    <name type="scientific">Henningerozyma blattae (strain ATCC 34711 / CBS 6284 / DSM 70876 / NBRC 10599 / NRRL Y-10934 / UCD 77-7)</name>
    <name type="common">Yeast</name>
    <name type="synonym">Tetrapisispora blattae</name>
    <dbReference type="NCBI Taxonomy" id="1071380"/>
    <lineage>
        <taxon>Eukaryota</taxon>
        <taxon>Fungi</taxon>
        <taxon>Dikarya</taxon>
        <taxon>Ascomycota</taxon>
        <taxon>Saccharomycotina</taxon>
        <taxon>Saccharomycetes</taxon>
        <taxon>Saccharomycetales</taxon>
        <taxon>Saccharomycetaceae</taxon>
        <taxon>Henningerozyma</taxon>
    </lineage>
</organism>
<feature type="domain" description="CCAAT-binding factor" evidence="8">
    <location>
        <begin position="488"/>
        <end position="664"/>
    </location>
</feature>
<evidence type="ECO:0000256" key="4">
    <source>
        <dbReference type="ARBA" id="ARBA00023242"/>
    </source>
</evidence>
<dbReference type="InterPro" id="IPR005612">
    <property type="entry name" value="CCAAT-binding_factor"/>
</dbReference>
<dbReference type="FunCoup" id="I2H361">
    <property type="interactions" value="1194"/>
</dbReference>
<dbReference type="OrthoDB" id="10263597at2759"/>
<evidence type="ECO:0000259" key="9">
    <source>
        <dbReference type="Pfam" id="PF07540"/>
    </source>
</evidence>
<sequence>MARVKRSQSKIQQRTSKKRKYEDSLLENGTFNDIGEVDAAAMEILGQEESSSRSKSKKENKWDNELQDYELKPRTLKNYDNEEDLVEGLPIKIGGKIERKLHKKENKLHGNEQGEDSNEDNIESAKGQKEDQLQDDDEEEENPDTEEKIIELKELIAELVEKIMTEPEDNVAALGRLCKMAGSKNPNTCKFSTLALVPVFKSIIPGYKIRPLTELEKKEKVSKEVAKLRHFEQSLIIHYKTYLDLLVKFSRVANNDSPIKVAIGNLAVQAANQIAFNASHFNFKTEVLTLLIRRIAKPNLSADPTAAQTIKTLENLMVDDDEGAISVDIVRIFSKILKVRKYSIDESVLNILLSLDVLKDYDPNTKNNEEEIRIKQRKKDRVHLSKKQRKARKEMKEIEEEMRKAELAVSAEEREHNQAEILKLVLSLYLNILREGSAVLLAPVLEGLAKFGNMANFDLLGDFLEVLKEIIRDTDLALLSPIEIRKFLLCIVSAFSLVSNNNAMKINIDLSVFVEALYSILPMIALDSDIELSYKSLRFADPLGIEITKPAVDVSTKAELLLKALDHIFFRSKSGTKERATAFTKRLYMLMLHTPEKTSMAILKFIDKLMNRYPEIRGLYSTEDCIGNGIFHLESNSISRCNIDAATLWENSLLWNHYSSVVVKGVNALSNRSKDSNR</sequence>
<dbReference type="PIRSF" id="PIRSF028977">
    <property type="entry name" value="Nucleolar_complex_p3"/>
    <property type="match status" value="1"/>
</dbReference>
<evidence type="ECO:0000256" key="2">
    <source>
        <dbReference type="ARBA" id="ARBA00007797"/>
    </source>
</evidence>
<dbReference type="InParanoid" id="I2H361"/>
<proteinExistence type="inferred from homology"/>
<feature type="domain" description="Nucleolar complex-associated protein 3 N-terminal" evidence="9">
    <location>
        <begin position="152"/>
        <end position="242"/>
    </location>
</feature>
<comment type="similarity">
    <text evidence="2 5">Belongs to the CBF/MAK21 family.</text>
</comment>
<evidence type="ECO:0000256" key="6">
    <source>
        <dbReference type="SAM" id="Coils"/>
    </source>
</evidence>
<dbReference type="GO" id="GO:0003682">
    <property type="term" value="F:chromatin binding"/>
    <property type="evidence" value="ECO:0007669"/>
    <property type="project" value="EnsemblFungi"/>
</dbReference>
<dbReference type="GO" id="GO:0005730">
    <property type="term" value="C:nucleolus"/>
    <property type="evidence" value="ECO:0007669"/>
    <property type="project" value="UniProtKB-SubCell"/>
</dbReference>
<dbReference type="PANTHER" id="PTHR14428:SF5">
    <property type="entry name" value="NUCLEOLAR COMPLEX PROTEIN 3 HOMOLOG"/>
    <property type="match status" value="1"/>
</dbReference>
<protein>
    <recommendedName>
        <fullName evidence="5">Nucleolar complex-associated protein 3</fullName>
    </recommendedName>
</protein>
<feature type="region of interest" description="Disordered" evidence="7">
    <location>
        <begin position="1"/>
        <end position="27"/>
    </location>
</feature>